<dbReference type="Pfam" id="PF12728">
    <property type="entry name" value="HTH_17"/>
    <property type="match status" value="1"/>
</dbReference>
<gene>
    <name evidence="3" type="ORF">EDD32_1630</name>
</gene>
<evidence type="ECO:0000256" key="1">
    <source>
        <dbReference type="SAM" id="MobiDB-lite"/>
    </source>
</evidence>
<feature type="region of interest" description="Disordered" evidence="1">
    <location>
        <begin position="64"/>
        <end position="84"/>
    </location>
</feature>
<keyword evidence="4" id="KW-1185">Reference proteome</keyword>
<dbReference type="SUPFAM" id="SSF46955">
    <property type="entry name" value="Putative DNA-binding domain"/>
    <property type="match status" value="1"/>
</dbReference>
<name>A0A3N4Z7J9_9MICO</name>
<evidence type="ECO:0000313" key="3">
    <source>
        <dbReference type="EMBL" id="RPF27160.1"/>
    </source>
</evidence>
<dbReference type="Proteomes" id="UP000280726">
    <property type="component" value="Unassembled WGS sequence"/>
</dbReference>
<evidence type="ECO:0000259" key="2">
    <source>
        <dbReference type="Pfam" id="PF12728"/>
    </source>
</evidence>
<comment type="caution">
    <text evidence="3">The sequence shown here is derived from an EMBL/GenBank/DDBJ whole genome shotgun (WGS) entry which is preliminary data.</text>
</comment>
<accession>A0A3N4Z7J9</accession>
<dbReference type="OrthoDB" id="5524782at2"/>
<protein>
    <submittedName>
        <fullName evidence="3">Helix-turn-helix protein</fullName>
    </submittedName>
</protein>
<sequence length="84" mass="9457">MGEAPVVDLADRLLRTQEVAAWLAVSKSTLVRWRQSLEGPQVYWLADGVPRYRASDVERWLSGRSAARPRAPRRGGRRRAGSAR</sequence>
<dbReference type="InterPro" id="IPR041657">
    <property type="entry name" value="HTH_17"/>
</dbReference>
<dbReference type="AlphaFoldDB" id="A0A3N4Z7J9"/>
<dbReference type="EMBL" id="RKRA01000001">
    <property type="protein sequence ID" value="RPF27160.1"/>
    <property type="molecule type" value="Genomic_DNA"/>
</dbReference>
<feature type="compositionally biased region" description="Basic residues" evidence="1">
    <location>
        <begin position="70"/>
        <end position="84"/>
    </location>
</feature>
<organism evidence="3 4">
    <name type="scientific">Georgenia muralis</name>
    <dbReference type="NCBI Taxonomy" id="154117"/>
    <lineage>
        <taxon>Bacteria</taxon>
        <taxon>Bacillati</taxon>
        <taxon>Actinomycetota</taxon>
        <taxon>Actinomycetes</taxon>
        <taxon>Micrococcales</taxon>
        <taxon>Bogoriellaceae</taxon>
        <taxon>Georgenia</taxon>
    </lineage>
</organism>
<feature type="domain" description="Helix-turn-helix" evidence="2">
    <location>
        <begin position="13"/>
        <end position="64"/>
    </location>
</feature>
<evidence type="ECO:0000313" key="4">
    <source>
        <dbReference type="Proteomes" id="UP000280726"/>
    </source>
</evidence>
<proteinExistence type="predicted"/>
<dbReference type="InterPro" id="IPR009061">
    <property type="entry name" value="DNA-bd_dom_put_sf"/>
</dbReference>
<reference evidence="3 4" key="1">
    <citation type="submission" date="2018-11" db="EMBL/GenBank/DDBJ databases">
        <title>Sequencing the genomes of 1000 actinobacteria strains.</title>
        <authorList>
            <person name="Klenk H.-P."/>
        </authorList>
    </citation>
    <scope>NUCLEOTIDE SEQUENCE [LARGE SCALE GENOMIC DNA]</scope>
    <source>
        <strain evidence="3 4">DSM 14418</strain>
    </source>
</reference>
<dbReference type="RefSeq" id="WP_123916501.1">
    <property type="nucleotide sequence ID" value="NZ_RKRA01000001.1"/>
</dbReference>